<dbReference type="OrthoDB" id="9800901at2"/>
<reference evidence="1 2" key="1">
    <citation type="journal article" date="2002" name="Nature">
        <title>Comparison of the genomes of two Xanthomonas pathogens with differing host specificities.</title>
        <authorList>
            <person name="da Silva A.C."/>
            <person name="Ferro J.A."/>
            <person name="Reinach F.C."/>
            <person name="Farah C.S."/>
            <person name="Furlan L.R."/>
            <person name="Quaggio R.B."/>
            <person name="Monteiro-Vitorello C.B."/>
            <person name="Van Sluys M.A."/>
            <person name="Almeida N.F."/>
            <person name="Alves L.M."/>
            <person name="do Amaral A.M."/>
            <person name="Bertolini M.C."/>
            <person name="Camargo L.E."/>
            <person name="Camarotte G."/>
            <person name="Cannavan F."/>
            <person name="Cardozo J."/>
            <person name="Chambergo F."/>
            <person name="Ciapina L.P."/>
            <person name="Cicarelli R.M."/>
            <person name="Coutinho L.L."/>
            <person name="Cursino-Santos J.R."/>
            <person name="El-Dorry H."/>
            <person name="Faria J.B."/>
            <person name="Ferreira A.J."/>
            <person name="Ferreira R.C."/>
            <person name="Ferro M.I."/>
            <person name="Formighieri E.F."/>
            <person name="Franco M.C."/>
            <person name="Greggio C.C."/>
            <person name="Gruber A."/>
            <person name="Katsuyama A.M."/>
            <person name="Kishi L.T."/>
            <person name="Leite R.P."/>
            <person name="Lemos E.G."/>
            <person name="Lemos M.V."/>
            <person name="Locali E.C."/>
            <person name="Machado M.A."/>
            <person name="Madeira A.M."/>
            <person name="Martinez-Rossi N.M."/>
            <person name="Martins E.C."/>
            <person name="Meidanis J."/>
            <person name="Menck C.F."/>
            <person name="Miyaki C.Y."/>
            <person name="Moon D.H."/>
            <person name="Moreira L.M."/>
            <person name="Novo M.T."/>
            <person name="Okura V.K."/>
            <person name="Oliveira M.C."/>
            <person name="Oliveira V.R."/>
            <person name="Pereira H.A."/>
            <person name="Rossi A."/>
            <person name="Sena J.A."/>
            <person name="Silva C."/>
            <person name="de Souza R.F."/>
            <person name="Spinola L.A."/>
            <person name="Takita M.A."/>
            <person name="Tamura R.E."/>
            <person name="Teixeira E.C."/>
            <person name="Tezza R.I."/>
            <person name="Trindade dos Santos M."/>
            <person name="Truffi D."/>
            <person name="Tsai S.M."/>
            <person name="White F.F."/>
            <person name="Setubal J.C."/>
            <person name="Kitajima J.P."/>
        </authorList>
    </citation>
    <scope>NUCLEOTIDE SEQUENCE [LARGE SCALE GENOMIC DNA]</scope>
    <source>
        <strain evidence="2">ATCC 33913 / DSM 3586 / NCPPB 528 / LMG 568 / P 25</strain>
    </source>
</reference>
<organism evidence="1 2">
    <name type="scientific">Xanthomonas campestris pv. campestris (strain ATCC 33913 / DSM 3586 / NCPPB 528 / LMG 568 / P 25)</name>
    <dbReference type="NCBI Taxonomy" id="190485"/>
    <lineage>
        <taxon>Bacteria</taxon>
        <taxon>Pseudomonadati</taxon>
        <taxon>Pseudomonadota</taxon>
        <taxon>Gammaproteobacteria</taxon>
        <taxon>Lysobacterales</taxon>
        <taxon>Lysobacteraceae</taxon>
        <taxon>Xanthomonas</taxon>
    </lineage>
</organism>
<dbReference type="KEGG" id="xcc:XCC1449"/>
<dbReference type="AlphaFoldDB" id="Q8PAN1"/>
<sequence>MRWNVAWALSRATPLARSVSYDHPSGAVTWVNLDDEVVAQLQLGASHLKIPQKLPLTLGTNLQPKNLPEQRFTLEDAGAVPIGVLIPVASDGTWFSPDLKRGRGYTICAKGEEIVVESYLEALSQLRLIPKPRWRRPNAGGNWGIMTGVKWEDASKLTS</sequence>
<keyword evidence="2" id="KW-1185">Reference proteome</keyword>
<dbReference type="EMBL" id="AE008922">
    <property type="protein sequence ID" value="AAM40746.1"/>
    <property type="molecule type" value="Genomic_DNA"/>
</dbReference>
<accession>Q8PAN1</accession>
<proteinExistence type="predicted"/>
<dbReference type="STRING" id="190485.XCC1449"/>
<gene>
    <name evidence="1" type="ordered locus">XCC1449</name>
</gene>
<name>Q8PAN1_XANCP</name>
<evidence type="ECO:0000313" key="1">
    <source>
        <dbReference type="EMBL" id="AAM40746.1"/>
    </source>
</evidence>
<dbReference type="Proteomes" id="UP000001010">
    <property type="component" value="Chromosome"/>
</dbReference>
<protein>
    <submittedName>
        <fullName evidence="1">Uncharacterized protein</fullName>
    </submittedName>
</protein>
<evidence type="ECO:0000313" key="2">
    <source>
        <dbReference type="Proteomes" id="UP000001010"/>
    </source>
</evidence>
<dbReference type="HOGENOM" id="CLU_106755_0_0_6"/>
<dbReference type="RefSeq" id="WP_011036638.1">
    <property type="nucleotide sequence ID" value="NC_003902.1"/>
</dbReference>
<dbReference type="EnsemblBacteria" id="AAM40746">
    <property type="protein sequence ID" value="AAM40746"/>
    <property type="gene ID" value="XCC1449"/>
</dbReference>